<evidence type="ECO:0000256" key="4">
    <source>
        <dbReference type="ARBA" id="ARBA00022801"/>
    </source>
</evidence>
<evidence type="ECO:0000256" key="2">
    <source>
        <dbReference type="ARBA" id="ARBA00022670"/>
    </source>
</evidence>
<dbReference type="InterPro" id="IPR023430">
    <property type="entry name" value="Pept_HybD-like_dom_sf"/>
</dbReference>
<dbReference type="GO" id="GO:0004190">
    <property type="term" value="F:aspartic-type endopeptidase activity"/>
    <property type="evidence" value="ECO:0007669"/>
    <property type="project" value="UniProtKB-KW"/>
</dbReference>
<evidence type="ECO:0000256" key="3">
    <source>
        <dbReference type="ARBA" id="ARBA00022750"/>
    </source>
</evidence>
<organism evidence="5 6">
    <name type="scientific">Albimonas pacifica</name>
    <dbReference type="NCBI Taxonomy" id="1114924"/>
    <lineage>
        <taxon>Bacteria</taxon>
        <taxon>Pseudomonadati</taxon>
        <taxon>Pseudomonadota</taxon>
        <taxon>Alphaproteobacteria</taxon>
        <taxon>Rhodobacterales</taxon>
        <taxon>Paracoccaceae</taxon>
        <taxon>Albimonas</taxon>
    </lineage>
</organism>
<dbReference type="GO" id="GO:0016485">
    <property type="term" value="P:protein processing"/>
    <property type="evidence" value="ECO:0007669"/>
    <property type="project" value="TreeGrafter"/>
</dbReference>
<protein>
    <submittedName>
        <fullName evidence="5">Hydrogenase maturation protease</fullName>
    </submittedName>
</protein>
<dbReference type="CDD" id="cd00518">
    <property type="entry name" value="H2MP"/>
    <property type="match status" value="1"/>
</dbReference>
<comment type="similarity">
    <text evidence="1">Belongs to the peptidase A31 family.</text>
</comment>
<dbReference type="GO" id="GO:0008047">
    <property type="term" value="F:enzyme activator activity"/>
    <property type="evidence" value="ECO:0007669"/>
    <property type="project" value="InterPro"/>
</dbReference>
<dbReference type="EMBL" id="FOQH01000010">
    <property type="protein sequence ID" value="SFI85216.1"/>
    <property type="molecule type" value="Genomic_DNA"/>
</dbReference>
<gene>
    <name evidence="5" type="ORF">SAMN05216258_11073</name>
</gene>
<accession>A0A1I3LL65</accession>
<keyword evidence="6" id="KW-1185">Reference proteome</keyword>
<dbReference type="STRING" id="1114924.SAMN05216258_11073"/>
<dbReference type="PANTHER" id="PTHR30302">
    <property type="entry name" value="HYDROGENASE 1 MATURATION PROTEASE"/>
    <property type="match status" value="1"/>
</dbReference>
<dbReference type="SUPFAM" id="SSF53163">
    <property type="entry name" value="HybD-like"/>
    <property type="match status" value="1"/>
</dbReference>
<keyword evidence="3" id="KW-0064">Aspartyl protease</keyword>
<dbReference type="NCBIfam" id="TIGR00072">
    <property type="entry name" value="hydrog_prot"/>
    <property type="match status" value="1"/>
</dbReference>
<name>A0A1I3LL65_9RHOB</name>
<evidence type="ECO:0000313" key="6">
    <source>
        <dbReference type="Proteomes" id="UP000199377"/>
    </source>
</evidence>
<dbReference type="RefSeq" id="WP_218161092.1">
    <property type="nucleotide sequence ID" value="NZ_FOQH01000010.1"/>
</dbReference>
<reference evidence="5 6" key="1">
    <citation type="submission" date="2016-10" db="EMBL/GenBank/DDBJ databases">
        <authorList>
            <person name="de Groot N.N."/>
        </authorList>
    </citation>
    <scope>NUCLEOTIDE SEQUENCE [LARGE SCALE GENOMIC DNA]</scope>
    <source>
        <strain evidence="5 6">CGMCC 1.11030</strain>
    </source>
</reference>
<dbReference type="PANTHER" id="PTHR30302:SF1">
    <property type="entry name" value="HYDROGENASE 2 MATURATION PROTEASE"/>
    <property type="match status" value="1"/>
</dbReference>
<dbReference type="Proteomes" id="UP000199377">
    <property type="component" value="Unassembled WGS sequence"/>
</dbReference>
<dbReference type="AlphaFoldDB" id="A0A1I3LL65"/>
<evidence type="ECO:0000313" key="5">
    <source>
        <dbReference type="EMBL" id="SFI85216.1"/>
    </source>
</evidence>
<evidence type="ECO:0000256" key="1">
    <source>
        <dbReference type="ARBA" id="ARBA00006814"/>
    </source>
</evidence>
<keyword evidence="2 5" id="KW-0645">Protease</keyword>
<proteinExistence type="inferred from homology"/>
<keyword evidence="4" id="KW-0378">Hydrolase</keyword>
<sequence length="155" mass="15711">MTGRPVRVIGLGAPLRGDDAVGREVARRLRAHAPPGVEIHDSDGETAALVELLEGARAAILVDACRSGAAPGALRRLDAAAGPLPAGLGAVSTHGLGPAEAIELARALGVLPPRCLVYAIEAARFDPGAPLTPAVALAAERAAERILEDLALPHV</sequence>
<dbReference type="InterPro" id="IPR000671">
    <property type="entry name" value="Peptidase_A31"/>
</dbReference>
<dbReference type="Pfam" id="PF01750">
    <property type="entry name" value="HycI"/>
    <property type="match status" value="1"/>
</dbReference>
<dbReference type="Gene3D" id="3.40.50.1450">
    <property type="entry name" value="HybD-like"/>
    <property type="match status" value="1"/>
</dbReference>